<dbReference type="InterPro" id="IPR011006">
    <property type="entry name" value="CheY-like_superfamily"/>
</dbReference>
<dbReference type="EC" id="3.1.1.61" evidence="2"/>
<evidence type="ECO:0000313" key="5">
    <source>
        <dbReference type="EMBL" id="VAX09217.1"/>
    </source>
</evidence>
<dbReference type="InterPro" id="IPR000673">
    <property type="entry name" value="Sig_transdc_resp-reg_Me-estase"/>
</dbReference>
<gene>
    <name evidence="5" type="ORF">MNBD_GAMMA25-2005</name>
</gene>
<organism evidence="5">
    <name type="scientific">hydrothermal vent metagenome</name>
    <dbReference type="NCBI Taxonomy" id="652676"/>
    <lineage>
        <taxon>unclassified sequences</taxon>
        <taxon>metagenomes</taxon>
        <taxon>ecological metagenomes</taxon>
    </lineage>
</organism>
<comment type="catalytic activity">
    <reaction evidence="3">
        <text>[protein]-L-glutamate 5-O-methyl ester + H2O = L-glutamyl-[protein] + methanol + H(+)</text>
        <dbReference type="Rhea" id="RHEA:23236"/>
        <dbReference type="Rhea" id="RHEA-COMP:10208"/>
        <dbReference type="Rhea" id="RHEA-COMP:10311"/>
        <dbReference type="ChEBI" id="CHEBI:15377"/>
        <dbReference type="ChEBI" id="CHEBI:15378"/>
        <dbReference type="ChEBI" id="CHEBI:17790"/>
        <dbReference type="ChEBI" id="CHEBI:29973"/>
        <dbReference type="ChEBI" id="CHEBI:82795"/>
        <dbReference type="EC" id="3.1.1.61"/>
    </reaction>
</comment>
<dbReference type="SUPFAM" id="SSF52738">
    <property type="entry name" value="Methylesterase CheB, C-terminal domain"/>
    <property type="match status" value="1"/>
</dbReference>
<dbReference type="EMBL" id="UOFY01000033">
    <property type="protein sequence ID" value="VAX09217.1"/>
    <property type="molecule type" value="Genomic_DNA"/>
</dbReference>
<dbReference type="CDD" id="cd16432">
    <property type="entry name" value="CheB_Rec"/>
    <property type="match status" value="1"/>
</dbReference>
<dbReference type="InterPro" id="IPR035909">
    <property type="entry name" value="CheB_C"/>
</dbReference>
<dbReference type="PANTHER" id="PTHR42872:SF6">
    <property type="entry name" value="PROTEIN-GLUTAMATE METHYLESTERASE_PROTEIN-GLUTAMINE GLUTAMINASE"/>
    <property type="match status" value="1"/>
</dbReference>
<reference evidence="5" key="1">
    <citation type="submission" date="2018-06" db="EMBL/GenBank/DDBJ databases">
        <authorList>
            <person name="Zhirakovskaya E."/>
        </authorList>
    </citation>
    <scope>NUCLEOTIDE SEQUENCE</scope>
</reference>
<dbReference type="GO" id="GO:0006935">
    <property type="term" value="P:chemotaxis"/>
    <property type="evidence" value="ECO:0007669"/>
    <property type="project" value="InterPro"/>
</dbReference>
<evidence type="ECO:0000256" key="3">
    <source>
        <dbReference type="ARBA" id="ARBA00048267"/>
    </source>
</evidence>
<dbReference type="PROSITE" id="PS50122">
    <property type="entry name" value="CHEB"/>
    <property type="match status" value="1"/>
</dbReference>
<dbReference type="GO" id="GO:0008984">
    <property type="term" value="F:protein-glutamate methylesterase activity"/>
    <property type="evidence" value="ECO:0007669"/>
    <property type="project" value="UniProtKB-EC"/>
</dbReference>
<feature type="domain" description="CheB-type methylesterase" evidence="4">
    <location>
        <begin position="146"/>
        <end position="337"/>
    </location>
</feature>
<protein>
    <recommendedName>
        <fullName evidence="2">protein-glutamate methylesterase</fullName>
        <ecNumber evidence="2">3.1.1.61</ecNumber>
    </recommendedName>
</protein>
<keyword evidence="1" id="KW-0378">Hydrolase</keyword>
<evidence type="ECO:0000256" key="2">
    <source>
        <dbReference type="ARBA" id="ARBA00039140"/>
    </source>
</evidence>
<accession>A0A3B1BX51</accession>
<dbReference type="GO" id="GO:0000156">
    <property type="term" value="F:phosphorelay response regulator activity"/>
    <property type="evidence" value="ECO:0007669"/>
    <property type="project" value="InterPro"/>
</dbReference>
<dbReference type="Pfam" id="PF01339">
    <property type="entry name" value="CheB_methylest"/>
    <property type="match status" value="1"/>
</dbReference>
<evidence type="ECO:0000259" key="4">
    <source>
        <dbReference type="PROSITE" id="PS50122"/>
    </source>
</evidence>
<sequence>MPSNKELDNIHIAVASGSIQHRHYLQKMMQGIGLSIVINEPLSERFFRKLEHVSPDVILLDIDESTHDDSGLLDRLLDDVDIPIIFNDVSALTHNHQGEQSRWYAKLLLKIAELTGRPEWEALDVSKVLAASVPGRLTKVRPINVPMDIARNVWLLGASLGGPEMLKHFLLAVPDDLPVAFVLAQHLGESFMALLAEQLDRMTSFSVMQAEEGHVLCHKDVVIVPVDRQLIIDPIGAIELLPINKPTRYSPSIDLVAADIASRYANKAGMIIFSGMGDDAALGAKKMKDLGGQVWAQEPESCVISAMPDNLRLRGLVNISATPVKMAEMLSTYYSSERR</sequence>
<dbReference type="GO" id="GO:0005737">
    <property type="term" value="C:cytoplasm"/>
    <property type="evidence" value="ECO:0007669"/>
    <property type="project" value="InterPro"/>
</dbReference>
<dbReference type="PANTHER" id="PTHR42872">
    <property type="entry name" value="PROTEIN-GLUTAMATE METHYLESTERASE/PROTEIN-GLUTAMINE GLUTAMINASE"/>
    <property type="match status" value="1"/>
</dbReference>
<name>A0A3B1BX51_9ZZZZ</name>
<dbReference type="AlphaFoldDB" id="A0A3B1BX51"/>
<proteinExistence type="predicted"/>
<evidence type="ECO:0000256" key="1">
    <source>
        <dbReference type="ARBA" id="ARBA00022801"/>
    </source>
</evidence>
<dbReference type="SUPFAM" id="SSF52172">
    <property type="entry name" value="CheY-like"/>
    <property type="match status" value="1"/>
</dbReference>
<dbReference type="Gene3D" id="3.40.50.180">
    <property type="entry name" value="Methylesterase CheB, C-terminal domain"/>
    <property type="match status" value="1"/>
</dbReference>